<dbReference type="InterPro" id="IPR025631">
    <property type="entry name" value="Porin_10"/>
</dbReference>
<organism evidence="1 2">
    <name type="scientific">Candidatus Cryptobacteroides intestinigallinarum</name>
    <dbReference type="NCBI Taxonomy" id="2840767"/>
    <lineage>
        <taxon>Bacteria</taxon>
        <taxon>Pseudomonadati</taxon>
        <taxon>Bacteroidota</taxon>
        <taxon>Bacteroidia</taxon>
        <taxon>Bacteroidales</taxon>
        <taxon>Candidatus Cryptobacteroides</taxon>
    </lineage>
</organism>
<dbReference type="Proteomes" id="UP000823617">
    <property type="component" value="Unassembled WGS sequence"/>
</dbReference>
<proteinExistence type="predicted"/>
<dbReference type="EMBL" id="JADIMK010000008">
    <property type="protein sequence ID" value="MBO8454950.1"/>
    <property type="molecule type" value="Genomic_DNA"/>
</dbReference>
<reference evidence="1" key="1">
    <citation type="submission" date="2020-10" db="EMBL/GenBank/DDBJ databases">
        <authorList>
            <person name="Gilroy R."/>
        </authorList>
    </citation>
    <scope>NUCLEOTIDE SEQUENCE</scope>
    <source>
        <strain evidence="1">B1-3475</strain>
    </source>
</reference>
<reference evidence="1" key="2">
    <citation type="journal article" date="2021" name="PeerJ">
        <title>Extensive microbial diversity within the chicken gut microbiome revealed by metagenomics and culture.</title>
        <authorList>
            <person name="Gilroy R."/>
            <person name="Ravi A."/>
            <person name="Getino M."/>
            <person name="Pursley I."/>
            <person name="Horton D.L."/>
            <person name="Alikhan N.F."/>
            <person name="Baker D."/>
            <person name="Gharbi K."/>
            <person name="Hall N."/>
            <person name="Watson M."/>
            <person name="Adriaenssens E.M."/>
            <person name="Foster-Nyarko E."/>
            <person name="Jarju S."/>
            <person name="Secka A."/>
            <person name="Antonio M."/>
            <person name="Oren A."/>
            <person name="Chaudhuri R.R."/>
            <person name="La Ragione R."/>
            <person name="Hildebrand F."/>
            <person name="Pallen M.J."/>
        </authorList>
    </citation>
    <scope>NUCLEOTIDE SEQUENCE</scope>
    <source>
        <strain evidence="1">B1-3475</strain>
    </source>
</reference>
<comment type="caution">
    <text evidence="1">The sequence shown here is derived from an EMBL/GenBank/DDBJ whole genome shotgun (WGS) entry which is preliminary data.</text>
</comment>
<dbReference type="AlphaFoldDB" id="A0A9D9HJF3"/>
<accession>A0A9D9HJF3</accession>
<gene>
    <name evidence="1" type="ORF">IAC08_00910</name>
</gene>
<name>A0A9D9HJF3_9BACT</name>
<sequence length="941" mass="106596">MGSVVSKIWIPAVLVGAAAVQSFGIDAGRAAVSSGFSRSGDSIRTELLSDSSDRTAPSDGSSDSAFFLSGPDILTDSLLTDSLLTGSAQTDSVMTDSVPALTARDTIIAPDSLKDTDPLRYRYYVELKDSLTRAGTRDSLRAAGDSIALHMLDSLIFKDSSETAYRDSIAWFNSLSRKERKKYLAQLELPKLMARADSILNAKDSIRAYKDSVISATPRILETYAVPDSMQYKRLIMWTHDRYFNNITLQPQDTSYNYHFNDYPFFKTDVNATYLGVVGSPVESYNFFKREQEENAIFYTPYRAYNYSPENLPMFNTKTPYTELAYWGTLFANSEKEETNIKILTTQNILPSLNLTLEYHRYGSNGMLQNEDTDNRTFVASTNYLGKRYLMHAGYIYNKVDRGENGGIVDNMWIRDTTVDAREIDVHLTSARNKIKKNTVFLDQSYRIPFDFIYNIGKGKRKEQKAMQARRDSIFATGESTAIADFLQMEEDKAAAELLEKSTLADSIDNSITTAFIGHSSEYTAFTKYYTDKIGTTDEAGRNFYDNRFYLNPSASADSLRVMKFDNRLYLRLQPWSDNAIVSKLDVGLGDKLLNYYDVTATDDFLRKGRNVVRNSVYLYAGAQGQYKKYLDWDAMGRYTFLGAELNDFFINANLSVNFYPFRRDRNSPLSLKGHFETSLREPDYYQQHMHTNHHWWDNDFGKISVTKVQAALDIPRWKLNAGFGYSLLSNNIYYDNLGIARQNSTPMSVMTVHAMKNFRLWKFHFDNMALFQMSSNQDVLPLPMLALNLRYYFQFNVVKNVMQMQIGANATFTTKWHAPSYSPDTGLFHNQNDELYGNSPYIDVFVNIQWKRACIFVKAVNLGMGWPDNAVDYFSADGYIRPQRSIKFGIFWPFYVMSKKNSSIGGSTTSGDGGRSASGSGFGVSGVSGARTASNAAVMR</sequence>
<protein>
    <submittedName>
        <fullName evidence="1">Porin</fullName>
    </submittedName>
</protein>
<evidence type="ECO:0000313" key="2">
    <source>
        <dbReference type="Proteomes" id="UP000823617"/>
    </source>
</evidence>
<evidence type="ECO:0000313" key="1">
    <source>
        <dbReference type="EMBL" id="MBO8454950.1"/>
    </source>
</evidence>
<dbReference type="Pfam" id="PF14121">
    <property type="entry name" value="Porin_10"/>
    <property type="match status" value="1"/>
</dbReference>